<protein>
    <recommendedName>
        <fullName evidence="7">Anion-transporting ATPase-like domain-containing protein</fullName>
    </recommendedName>
</protein>
<feature type="region of interest" description="Disordered" evidence="2">
    <location>
        <begin position="1"/>
        <end position="26"/>
    </location>
</feature>
<feature type="domain" description="ArsA HSP20-like" evidence="4">
    <location>
        <begin position="380"/>
        <end position="440"/>
    </location>
</feature>
<dbReference type="AlphaFoldDB" id="A0A4S4DVJ0"/>
<dbReference type="PANTHER" id="PTHR43868">
    <property type="entry name" value="OS02G0711200 PROTEIN"/>
    <property type="match status" value="1"/>
</dbReference>
<name>A0A4S4DVJ0_CAMSN</name>
<dbReference type="InterPro" id="IPR027417">
    <property type="entry name" value="P-loop_NTPase"/>
</dbReference>
<dbReference type="Gene3D" id="3.40.50.300">
    <property type="entry name" value="P-loop containing nucleotide triphosphate hydrolases"/>
    <property type="match status" value="2"/>
</dbReference>
<dbReference type="InterPro" id="IPR040612">
    <property type="entry name" value="ArsA_HSP20-like"/>
</dbReference>
<dbReference type="SUPFAM" id="SSF52540">
    <property type="entry name" value="P-loop containing nucleoside triphosphate hydrolases"/>
    <property type="match status" value="1"/>
</dbReference>
<comment type="caution">
    <text evidence="5">The sequence shown here is derived from an EMBL/GenBank/DDBJ whole genome shotgun (WGS) entry which is preliminary data.</text>
</comment>
<dbReference type="InterPro" id="IPR053262">
    <property type="entry name" value="ArsA_ATPase-like"/>
</dbReference>
<reference evidence="5 6" key="1">
    <citation type="journal article" date="2018" name="Proc. Natl. Acad. Sci. U.S.A.">
        <title>Draft genome sequence of Camellia sinensis var. sinensis provides insights into the evolution of the tea genome and tea quality.</title>
        <authorList>
            <person name="Wei C."/>
            <person name="Yang H."/>
            <person name="Wang S."/>
            <person name="Zhao J."/>
            <person name="Liu C."/>
            <person name="Gao L."/>
            <person name="Xia E."/>
            <person name="Lu Y."/>
            <person name="Tai Y."/>
            <person name="She G."/>
            <person name="Sun J."/>
            <person name="Cao H."/>
            <person name="Tong W."/>
            <person name="Gao Q."/>
            <person name="Li Y."/>
            <person name="Deng W."/>
            <person name="Jiang X."/>
            <person name="Wang W."/>
            <person name="Chen Q."/>
            <person name="Zhang S."/>
            <person name="Li H."/>
            <person name="Wu J."/>
            <person name="Wang P."/>
            <person name="Li P."/>
            <person name="Shi C."/>
            <person name="Zheng F."/>
            <person name="Jian J."/>
            <person name="Huang B."/>
            <person name="Shan D."/>
            <person name="Shi M."/>
            <person name="Fang C."/>
            <person name="Yue Y."/>
            <person name="Li F."/>
            <person name="Li D."/>
            <person name="Wei S."/>
            <person name="Han B."/>
            <person name="Jiang C."/>
            <person name="Yin Y."/>
            <person name="Xia T."/>
            <person name="Zhang Z."/>
            <person name="Bennetzen J.L."/>
            <person name="Zhao S."/>
            <person name="Wan X."/>
        </authorList>
    </citation>
    <scope>NUCLEOTIDE SEQUENCE [LARGE SCALE GENOMIC DNA]</scope>
    <source>
        <strain evidence="6">cv. Shuchazao</strain>
        <tissue evidence="5">Leaf</tissue>
    </source>
</reference>
<keyword evidence="6" id="KW-1185">Reference proteome</keyword>
<evidence type="ECO:0000259" key="3">
    <source>
        <dbReference type="Pfam" id="PF02374"/>
    </source>
</evidence>
<dbReference type="PANTHER" id="PTHR43868:SF1">
    <property type="entry name" value="P-LOOP CONTAINING NUCLEOSIDE TRIPHOSPHATE HYDROLASES SUPERFAMILY PROTEIN"/>
    <property type="match status" value="1"/>
</dbReference>
<dbReference type="Pfam" id="PF17886">
    <property type="entry name" value="ArsA_HSP20"/>
    <property type="match status" value="1"/>
</dbReference>
<accession>A0A4S4DVJ0</accession>
<dbReference type="Gene3D" id="2.60.40.790">
    <property type="match status" value="1"/>
</dbReference>
<evidence type="ECO:0000256" key="1">
    <source>
        <dbReference type="ARBA" id="ARBA00011040"/>
    </source>
</evidence>
<dbReference type="STRING" id="542762.A0A4S4DVJ0"/>
<dbReference type="InterPro" id="IPR008978">
    <property type="entry name" value="HSP20-like_chaperone"/>
</dbReference>
<dbReference type="InterPro" id="IPR025723">
    <property type="entry name" value="ArsA/GET3_ATPase-like"/>
</dbReference>
<evidence type="ECO:0000313" key="5">
    <source>
        <dbReference type="EMBL" id="THG07338.1"/>
    </source>
</evidence>
<evidence type="ECO:0000256" key="2">
    <source>
        <dbReference type="SAM" id="MobiDB-lite"/>
    </source>
</evidence>
<dbReference type="Proteomes" id="UP000306102">
    <property type="component" value="Unassembled WGS sequence"/>
</dbReference>
<dbReference type="Pfam" id="PF02374">
    <property type="entry name" value="ArsA_ATPase"/>
    <property type="match status" value="1"/>
</dbReference>
<comment type="similarity">
    <text evidence="1">Belongs to the arsA ATPase family.</text>
</comment>
<dbReference type="CDD" id="cd02035">
    <property type="entry name" value="ArsA"/>
    <property type="match status" value="1"/>
</dbReference>
<feature type="domain" description="ArsA/GET3 Anion-transporting ATPase-like" evidence="3">
    <location>
        <begin position="66"/>
        <end position="134"/>
    </location>
</feature>
<gene>
    <name evidence="5" type="ORF">TEA_025843</name>
</gene>
<organism evidence="5 6">
    <name type="scientific">Camellia sinensis var. sinensis</name>
    <name type="common">China tea</name>
    <dbReference type="NCBI Taxonomy" id="542762"/>
    <lineage>
        <taxon>Eukaryota</taxon>
        <taxon>Viridiplantae</taxon>
        <taxon>Streptophyta</taxon>
        <taxon>Embryophyta</taxon>
        <taxon>Tracheophyta</taxon>
        <taxon>Spermatophyta</taxon>
        <taxon>Magnoliopsida</taxon>
        <taxon>eudicotyledons</taxon>
        <taxon>Gunneridae</taxon>
        <taxon>Pentapetalae</taxon>
        <taxon>asterids</taxon>
        <taxon>Ericales</taxon>
        <taxon>Theaceae</taxon>
        <taxon>Camellia</taxon>
    </lineage>
</organism>
<dbReference type="EMBL" id="SDRB02010095">
    <property type="protein sequence ID" value="THG07338.1"/>
    <property type="molecule type" value="Genomic_DNA"/>
</dbReference>
<evidence type="ECO:0000313" key="6">
    <source>
        <dbReference type="Proteomes" id="UP000306102"/>
    </source>
</evidence>
<evidence type="ECO:0008006" key="7">
    <source>
        <dbReference type="Google" id="ProtNLM"/>
    </source>
</evidence>
<sequence>MASLTPSLLFPPPPSPSPSSYSNSYSLPTRHKSILRNLPRLTRRRALRVLVMAANNEAPSSPQKLTKLVTFLGKGGSGKTTSSIFAAQHYAMAGLKTCLVIQSQDPTADYLLNCKIGTSPITCNNNLSAVRLETTEVVGEELGVLPGMDSIFSALALQRLVGFSRNVAQRNRQEDKFDVIVYDGISTEETIRMIGATSKARLYLKYLRNLAEKTDLGRLAGPSLLRFADEAISSSTRGSQLNGKMSAEIWDDLEQTLEKGSSVFAEPSRFGCYLVMDPNSPASVNSALRFWGCTIQAGAQVSGAFGIVSPSSRVESMETVEKNFSPLPYSLIPTISMEPSRNWNEILLNEISKDAQELLSVQTSHYIPIVPSVRFDPAKKSVTLFMPGFDKSEIKLYQFRGGSELLVEAGDQRRVIHLPSQIQGKVGGAKFTDRSLIITMR</sequence>
<evidence type="ECO:0000259" key="4">
    <source>
        <dbReference type="Pfam" id="PF17886"/>
    </source>
</evidence>
<proteinExistence type="inferred from homology"/>